<dbReference type="SUPFAM" id="SSF52440">
    <property type="entry name" value="PreATP-grasp domain"/>
    <property type="match status" value="1"/>
</dbReference>
<dbReference type="GO" id="GO:0004638">
    <property type="term" value="F:phosphoribosylaminoimidazole carboxylase activity"/>
    <property type="evidence" value="ECO:0007669"/>
    <property type="project" value="InterPro"/>
</dbReference>
<dbReference type="InterPro" id="IPR011054">
    <property type="entry name" value="Rudment_hybrid_motif"/>
</dbReference>
<feature type="binding site" evidence="4">
    <location>
        <begin position="176"/>
        <end position="179"/>
    </location>
    <ligand>
        <name>ATP</name>
        <dbReference type="ChEBI" id="CHEBI:30616"/>
    </ligand>
</feature>
<dbReference type="Proteomes" id="UP000190064">
    <property type="component" value="Unassembled WGS sequence"/>
</dbReference>
<dbReference type="InterPro" id="IPR003135">
    <property type="entry name" value="ATP-grasp_carboxylate-amine"/>
</dbReference>
<feature type="binding site" evidence="4">
    <location>
        <position position="141"/>
    </location>
    <ligand>
        <name>ATP</name>
        <dbReference type="ChEBI" id="CHEBI:30616"/>
    </ligand>
</feature>
<dbReference type="EC" id="6.3.4.18" evidence="4 5"/>
<keyword evidence="4 5" id="KW-0436">Ligase</keyword>
<dbReference type="NCBIfam" id="NF004679">
    <property type="entry name" value="PRK06019.1-5"/>
    <property type="match status" value="1"/>
</dbReference>
<evidence type="ECO:0000313" key="8">
    <source>
        <dbReference type="Proteomes" id="UP000190064"/>
    </source>
</evidence>
<comment type="pathway">
    <text evidence="4 5">Purine metabolism; IMP biosynthesis via de novo pathway; 5-amino-1-(5-phospho-D-ribosyl)imidazole-4-carboxylate from 5-amino-1-(5-phospho-D-ribosyl)imidazole (N5-CAIR route): step 1/2.</text>
</comment>
<protein>
    <recommendedName>
        <fullName evidence="4 5">N5-carboxyaminoimidazole ribonucleotide synthase</fullName>
        <shortName evidence="4 5">N5-CAIR synthase</shortName>
        <ecNumber evidence="4 5">6.3.4.18</ecNumber>
    </recommendedName>
    <alternativeName>
        <fullName evidence="4 5">5-(carboxyamino)imidazole ribonucleotide synthetase</fullName>
    </alternativeName>
</protein>
<dbReference type="STRING" id="966.BTA35_0200240"/>
<dbReference type="Pfam" id="PF17769">
    <property type="entry name" value="PurK_C"/>
    <property type="match status" value="1"/>
</dbReference>
<dbReference type="GO" id="GO:0046872">
    <property type="term" value="F:metal ion binding"/>
    <property type="evidence" value="ECO:0007669"/>
    <property type="project" value="InterPro"/>
</dbReference>
<dbReference type="Pfam" id="PF22660">
    <property type="entry name" value="RS_preATP-grasp-like"/>
    <property type="match status" value="1"/>
</dbReference>
<dbReference type="GO" id="GO:0006189">
    <property type="term" value="P:'de novo' IMP biosynthetic process"/>
    <property type="evidence" value="ECO:0007669"/>
    <property type="project" value="UniProtKB-UniRule"/>
</dbReference>
<evidence type="ECO:0000256" key="3">
    <source>
        <dbReference type="ARBA" id="ARBA00022840"/>
    </source>
</evidence>
<dbReference type="NCBIfam" id="TIGR01161">
    <property type="entry name" value="purK"/>
    <property type="match status" value="1"/>
</dbReference>
<evidence type="ECO:0000256" key="1">
    <source>
        <dbReference type="ARBA" id="ARBA00022741"/>
    </source>
</evidence>
<accession>A0A1T1HDT5</accession>
<organism evidence="7 8">
    <name type="scientific">Oceanospirillum linum</name>
    <dbReference type="NCBI Taxonomy" id="966"/>
    <lineage>
        <taxon>Bacteria</taxon>
        <taxon>Pseudomonadati</taxon>
        <taxon>Pseudomonadota</taxon>
        <taxon>Gammaproteobacteria</taxon>
        <taxon>Oceanospirillales</taxon>
        <taxon>Oceanospirillaceae</taxon>
        <taxon>Oceanospirillum</taxon>
    </lineage>
</organism>
<keyword evidence="1 4" id="KW-0547">Nucleotide-binding</keyword>
<evidence type="ECO:0000256" key="4">
    <source>
        <dbReference type="HAMAP-Rule" id="MF_01928"/>
    </source>
</evidence>
<feature type="binding site" evidence="4">
    <location>
        <begin position="266"/>
        <end position="267"/>
    </location>
    <ligand>
        <name>ATP</name>
        <dbReference type="ChEBI" id="CHEBI:30616"/>
    </ligand>
</feature>
<feature type="binding site" evidence="4">
    <location>
        <position position="184"/>
    </location>
    <ligand>
        <name>ATP</name>
        <dbReference type="ChEBI" id="CHEBI:30616"/>
    </ligand>
</feature>
<sequence length="372" mass="40775">MKVAVVGSGQLARMMALSAWPMGIRFSYLVQQGDSLDPITSLGDVIYDEAFPEAEALYKALGEPDVITVEKEAVDTDRLKALQAFCPVYPDPKMLETCRHRGLEKSWVNEQGVDVAPYRRTGNRQEILAALDAIGYPAILKTCTGGYDGYGQWRIKSAEDAVALEEEVCNLDCVLEGFVNFKREVSMIAVRNAEGESRFYPLTENLHRDGTLLTSKAPAPNLTAELQQQAEEIANKLLAASNYVGILAIEFFVTETADGGEHLVVNEMAPRVHNSGHWTQLGCISSQFNNHIRAITGLPLGNTQAMKITGMVNLLGVEMDNSVLVNSDQQLHGYGKSLRPGRKMGHINLVADSYEELDAQINATLAKVYPEG</sequence>
<proteinExistence type="inferred from homology"/>
<keyword evidence="8" id="KW-1185">Reference proteome</keyword>
<dbReference type="SUPFAM" id="SSF51246">
    <property type="entry name" value="Rudiment single hybrid motif"/>
    <property type="match status" value="1"/>
</dbReference>
<dbReference type="InterPro" id="IPR040686">
    <property type="entry name" value="PurK_C"/>
</dbReference>
<comment type="similarity">
    <text evidence="4 5">Belongs to the PurK/PurT family.</text>
</comment>
<feature type="domain" description="ATP-grasp" evidence="6">
    <location>
        <begin position="105"/>
        <end position="296"/>
    </location>
</feature>
<evidence type="ECO:0000256" key="5">
    <source>
        <dbReference type="RuleBase" id="RU361200"/>
    </source>
</evidence>
<feature type="binding site" evidence="4">
    <location>
        <position position="101"/>
    </location>
    <ligand>
        <name>ATP</name>
        <dbReference type="ChEBI" id="CHEBI:30616"/>
    </ligand>
</feature>
<name>A0A1T1HDT5_OCELI</name>
<dbReference type="GO" id="GO:0005524">
    <property type="term" value="F:ATP binding"/>
    <property type="evidence" value="ECO:0007669"/>
    <property type="project" value="UniProtKB-UniRule"/>
</dbReference>
<reference evidence="7" key="1">
    <citation type="submission" date="2017-02" db="EMBL/GenBank/DDBJ databases">
        <title>Draft Genome Sequence of the Salt Water Bacterium Oceanospirillum linum ATCC 11336.</title>
        <authorList>
            <person name="Trachtenberg A.M."/>
            <person name="Carney J.G."/>
            <person name="Linnane J.D."/>
            <person name="Rheaume B.A."/>
            <person name="Pitts N.L."/>
            <person name="Mykles D.L."/>
            <person name="Maclea K.S."/>
        </authorList>
    </citation>
    <scope>NUCLEOTIDE SEQUENCE [LARGE SCALE GENOMIC DNA]</scope>
    <source>
        <strain evidence="7">ATCC 11336</strain>
    </source>
</reference>
<comment type="function">
    <text evidence="4">Catalyzes the ATP-dependent conversion of 5-aminoimidazole ribonucleotide (AIR) and HCO(3)(-) to N5-carboxyaminoimidazole ribonucleotide (N5-CAIR).</text>
</comment>
<dbReference type="Pfam" id="PF02222">
    <property type="entry name" value="ATP-grasp"/>
    <property type="match status" value="1"/>
</dbReference>
<dbReference type="PANTHER" id="PTHR11609:SF5">
    <property type="entry name" value="PHOSPHORIBOSYLAMINOIMIDAZOLE CARBOXYLASE"/>
    <property type="match status" value="1"/>
</dbReference>
<dbReference type="PANTHER" id="PTHR11609">
    <property type="entry name" value="PURINE BIOSYNTHESIS PROTEIN 6/7, PUR6/7"/>
    <property type="match status" value="1"/>
</dbReference>
<keyword evidence="2 4" id="KW-0658">Purine biosynthesis</keyword>
<dbReference type="InterPro" id="IPR005875">
    <property type="entry name" value="PurK"/>
</dbReference>
<comment type="catalytic activity">
    <reaction evidence="4 5">
        <text>5-amino-1-(5-phospho-beta-D-ribosyl)imidazole + hydrogencarbonate + ATP = 5-carboxyamino-1-(5-phospho-D-ribosyl)imidazole + ADP + phosphate + 2 H(+)</text>
        <dbReference type="Rhea" id="RHEA:19317"/>
        <dbReference type="ChEBI" id="CHEBI:15378"/>
        <dbReference type="ChEBI" id="CHEBI:17544"/>
        <dbReference type="ChEBI" id="CHEBI:30616"/>
        <dbReference type="ChEBI" id="CHEBI:43474"/>
        <dbReference type="ChEBI" id="CHEBI:58730"/>
        <dbReference type="ChEBI" id="CHEBI:137981"/>
        <dbReference type="ChEBI" id="CHEBI:456216"/>
        <dbReference type="EC" id="6.3.4.18"/>
    </reaction>
</comment>
<dbReference type="InterPro" id="IPR016185">
    <property type="entry name" value="PreATP-grasp_dom_sf"/>
</dbReference>
<comment type="caution">
    <text evidence="7">The sequence shown here is derived from an EMBL/GenBank/DDBJ whole genome shotgun (WGS) entry which is preliminary data.</text>
</comment>
<dbReference type="Gene3D" id="3.30.470.20">
    <property type="entry name" value="ATP-grasp fold, B domain"/>
    <property type="match status" value="1"/>
</dbReference>
<dbReference type="EMBL" id="MTSD02000001">
    <property type="protein sequence ID" value="OOV88028.1"/>
    <property type="molecule type" value="Genomic_DNA"/>
</dbReference>
<evidence type="ECO:0000256" key="2">
    <source>
        <dbReference type="ARBA" id="ARBA00022755"/>
    </source>
</evidence>
<dbReference type="Gene3D" id="3.40.50.20">
    <property type="match status" value="1"/>
</dbReference>
<dbReference type="UniPathway" id="UPA00074">
    <property type="reaction ID" value="UER00942"/>
</dbReference>
<feature type="binding site" evidence="4">
    <location>
        <begin position="146"/>
        <end position="152"/>
    </location>
    <ligand>
        <name>ATP</name>
        <dbReference type="ChEBI" id="CHEBI:30616"/>
    </ligand>
</feature>
<dbReference type="AlphaFoldDB" id="A0A1T1HDT5"/>
<evidence type="ECO:0000313" key="7">
    <source>
        <dbReference type="EMBL" id="OOV88028.1"/>
    </source>
</evidence>
<feature type="binding site" evidence="4">
    <location>
        <position position="207"/>
    </location>
    <ligand>
        <name>ATP</name>
        <dbReference type="ChEBI" id="CHEBI:30616"/>
    </ligand>
</feature>
<keyword evidence="3 4" id="KW-0067">ATP-binding</keyword>
<dbReference type="SUPFAM" id="SSF56059">
    <property type="entry name" value="Glutathione synthetase ATP-binding domain-like"/>
    <property type="match status" value="1"/>
</dbReference>
<gene>
    <name evidence="4 5" type="primary">purK</name>
    <name evidence="7" type="ORF">BTA35_0200240</name>
</gene>
<dbReference type="HAMAP" id="MF_01928">
    <property type="entry name" value="PurK"/>
    <property type="match status" value="1"/>
</dbReference>
<dbReference type="GO" id="GO:0034028">
    <property type="term" value="F:5-(carboxyamino)imidazole ribonucleotide synthase activity"/>
    <property type="evidence" value="ECO:0007669"/>
    <property type="project" value="UniProtKB-UniRule"/>
</dbReference>
<comment type="function">
    <text evidence="5">Catalyzes the ATP-dependent conversion of 5-aminoimidazole ribonucleotide (AIR) and HCO(3)- to N5-carboxyaminoimidazole ribonucleotide (N5-CAIR).</text>
</comment>
<dbReference type="Gene3D" id="3.30.1490.20">
    <property type="entry name" value="ATP-grasp fold, A domain"/>
    <property type="match status" value="1"/>
</dbReference>
<evidence type="ECO:0000259" key="6">
    <source>
        <dbReference type="PROSITE" id="PS50975"/>
    </source>
</evidence>
<dbReference type="PROSITE" id="PS50975">
    <property type="entry name" value="ATP_GRASP"/>
    <property type="match status" value="1"/>
</dbReference>
<dbReference type="InterPro" id="IPR013815">
    <property type="entry name" value="ATP_grasp_subdomain_1"/>
</dbReference>
<comment type="subunit">
    <text evidence="4 5">Homodimer.</text>
</comment>
<dbReference type="GO" id="GO:0005829">
    <property type="term" value="C:cytosol"/>
    <property type="evidence" value="ECO:0007669"/>
    <property type="project" value="TreeGrafter"/>
</dbReference>
<dbReference type="RefSeq" id="WP_077242437.1">
    <property type="nucleotide sequence ID" value="NZ_FXTS01000001.1"/>
</dbReference>
<dbReference type="InterPro" id="IPR054350">
    <property type="entry name" value="PurT/PurK_preATP-grasp"/>
</dbReference>
<dbReference type="InterPro" id="IPR011761">
    <property type="entry name" value="ATP-grasp"/>
</dbReference>